<dbReference type="RefSeq" id="WP_194412996.1">
    <property type="nucleotide sequence ID" value="NZ_BAABKZ010000001.1"/>
</dbReference>
<dbReference type="Proteomes" id="UP001501407">
    <property type="component" value="Unassembled WGS sequence"/>
</dbReference>
<comment type="subunit">
    <text evidence="2 7">Heterodimer of SbcC and SbcD.</text>
</comment>
<evidence type="ECO:0000256" key="2">
    <source>
        <dbReference type="ARBA" id="ARBA00011322"/>
    </source>
</evidence>
<dbReference type="PANTHER" id="PTHR30337:SF0">
    <property type="entry name" value="NUCLEASE SBCCD SUBUNIT D"/>
    <property type="match status" value="1"/>
</dbReference>
<proteinExistence type="inferred from homology"/>
<keyword evidence="6 7" id="KW-0269">Exonuclease</keyword>
<evidence type="ECO:0000256" key="6">
    <source>
        <dbReference type="ARBA" id="ARBA00022839"/>
    </source>
</evidence>
<gene>
    <name evidence="7" type="primary">sbcD</name>
    <name evidence="10" type="ORF">GCM10025760_11790</name>
</gene>
<protein>
    <recommendedName>
        <fullName evidence="3 7">Nuclease SbcCD subunit D</fullName>
    </recommendedName>
</protein>
<dbReference type="SUPFAM" id="SSF56300">
    <property type="entry name" value="Metallo-dependent phosphatases"/>
    <property type="match status" value="1"/>
</dbReference>
<dbReference type="InterPro" id="IPR050535">
    <property type="entry name" value="DNA_Repair-Maintenance_Comp"/>
</dbReference>
<dbReference type="Pfam" id="PF12320">
    <property type="entry name" value="SbcD_C"/>
    <property type="match status" value="1"/>
</dbReference>
<evidence type="ECO:0000256" key="4">
    <source>
        <dbReference type="ARBA" id="ARBA00022722"/>
    </source>
</evidence>
<evidence type="ECO:0000256" key="5">
    <source>
        <dbReference type="ARBA" id="ARBA00022801"/>
    </source>
</evidence>
<dbReference type="GO" id="GO:0004527">
    <property type="term" value="F:exonuclease activity"/>
    <property type="evidence" value="ECO:0007669"/>
    <property type="project" value="UniProtKB-KW"/>
</dbReference>
<dbReference type="Gene3D" id="3.60.21.10">
    <property type="match status" value="1"/>
</dbReference>
<name>A0ABP9LZZ1_9MICO</name>
<dbReference type="PANTHER" id="PTHR30337">
    <property type="entry name" value="COMPONENT OF ATP-DEPENDENT DSDNA EXONUCLEASE"/>
    <property type="match status" value="1"/>
</dbReference>
<evidence type="ECO:0000313" key="10">
    <source>
        <dbReference type="EMBL" id="GAA5088825.1"/>
    </source>
</evidence>
<evidence type="ECO:0000313" key="11">
    <source>
        <dbReference type="Proteomes" id="UP001501407"/>
    </source>
</evidence>
<dbReference type="InterPro" id="IPR004843">
    <property type="entry name" value="Calcineurin-like_PHP"/>
</dbReference>
<comment type="similarity">
    <text evidence="1 7">Belongs to the SbcD family.</text>
</comment>
<accession>A0ABP9LZZ1</accession>
<comment type="caution">
    <text evidence="10">The sequence shown here is derived from an EMBL/GenBank/DDBJ whole genome shotgun (WGS) entry which is preliminary data.</text>
</comment>
<dbReference type="NCBIfam" id="TIGR00619">
    <property type="entry name" value="sbcd"/>
    <property type="match status" value="1"/>
</dbReference>
<feature type="domain" description="Nuclease SbcCD subunit D C-terminal" evidence="9">
    <location>
        <begin position="288"/>
        <end position="376"/>
    </location>
</feature>
<feature type="domain" description="Calcineurin-like phosphoesterase" evidence="8">
    <location>
        <begin position="1"/>
        <end position="215"/>
    </location>
</feature>
<evidence type="ECO:0000256" key="7">
    <source>
        <dbReference type="RuleBase" id="RU363069"/>
    </source>
</evidence>
<dbReference type="EMBL" id="BAABKZ010000001">
    <property type="protein sequence ID" value="GAA5088825.1"/>
    <property type="molecule type" value="Genomic_DNA"/>
</dbReference>
<evidence type="ECO:0000256" key="3">
    <source>
        <dbReference type="ARBA" id="ARBA00013365"/>
    </source>
</evidence>
<keyword evidence="5 7" id="KW-0378">Hydrolase</keyword>
<dbReference type="InterPro" id="IPR004593">
    <property type="entry name" value="SbcD"/>
</dbReference>
<keyword evidence="11" id="KW-1185">Reference proteome</keyword>
<evidence type="ECO:0000259" key="8">
    <source>
        <dbReference type="Pfam" id="PF00149"/>
    </source>
</evidence>
<sequence>MRILHTSDWHIGRSFHGHATLDALRGVLETLVDQVRTHGVDLVIVAGDVFDSATPAAGAYSLLSDTLRGLVDAGATVVVTSGNHDSAARLGFQSALLRDGVHVITDPATIGTPVTVVDEHGPVHVYGIPYLEPVLLRSSWPGVRSQGDVLAHAMDLVRADAAARGGRSIAVAHCFAAGVEPTPHLERDIQQGGLDIVPLSTFDGVDYMALGHIHGRQQLSPRVRYAGAPLHYSFDEGHKPRGSWLIELGADGLVTADAPGVDEGAGAGQSAAGVTGETTAQWLPLPVPRRLVTLTATLDDLLADERFAGHTGDWVRAEYTDPLPQRDPMRRLLARFPHCAEVRHAPVAARADDARTYAQRVRTARNEAELVDAFLSHVRDGEGASVREAELVGELLDERTRVEATA</sequence>
<keyword evidence="7" id="KW-0235">DNA replication</keyword>
<keyword evidence="7" id="KW-0233">DNA recombination</keyword>
<dbReference type="InterPro" id="IPR026843">
    <property type="entry name" value="SbcD_C"/>
</dbReference>
<dbReference type="InterPro" id="IPR041796">
    <property type="entry name" value="Mre11_N"/>
</dbReference>
<dbReference type="CDD" id="cd00840">
    <property type="entry name" value="MPP_Mre11_N"/>
    <property type="match status" value="1"/>
</dbReference>
<comment type="function">
    <text evidence="7">SbcCD cleaves DNA hairpin structures. These structures can inhibit DNA replication and are intermediates in certain DNA recombination reactions. The complex acts as a 3'-&gt;5' double strand exonuclease that can open hairpins. It also has a 5' single-strand endonuclease activity.</text>
</comment>
<keyword evidence="7" id="KW-0255">Endonuclease</keyword>
<dbReference type="InterPro" id="IPR029052">
    <property type="entry name" value="Metallo-depent_PP-like"/>
</dbReference>
<evidence type="ECO:0000259" key="9">
    <source>
        <dbReference type="Pfam" id="PF12320"/>
    </source>
</evidence>
<evidence type="ECO:0000256" key="1">
    <source>
        <dbReference type="ARBA" id="ARBA00010555"/>
    </source>
</evidence>
<dbReference type="Pfam" id="PF00149">
    <property type="entry name" value="Metallophos"/>
    <property type="match status" value="1"/>
</dbReference>
<reference evidence="11" key="1">
    <citation type="journal article" date="2019" name="Int. J. Syst. Evol. Microbiol.">
        <title>The Global Catalogue of Microorganisms (GCM) 10K type strain sequencing project: providing services to taxonomists for standard genome sequencing and annotation.</title>
        <authorList>
            <consortium name="The Broad Institute Genomics Platform"/>
            <consortium name="The Broad Institute Genome Sequencing Center for Infectious Disease"/>
            <person name="Wu L."/>
            <person name="Ma J."/>
        </authorList>
    </citation>
    <scope>NUCLEOTIDE SEQUENCE [LARGE SCALE GENOMIC DNA]</scope>
    <source>
        <strain evidence="11">JCM 18959</strain>
    </source>
</reference>
<keyword evidence="4 7" id="KW-0540">Nuclease</keyword>
<organism evidence="10 11">
    <name type="scientific">Microbacterium yannicii</name>
    <dbReference type="NCBI Taxonomy" id="671622"/>
    <lineage>
        <taxon>Bacteria</taxon>
        <taxon>Bacillati</taxon>
        <taxon>Actinomycetota</taxon>
        <taxon>Actinomycetes</taxon>
        <taxon>Micrococcales</taxon>
        <taxon>Microbacteriaceae</taxon>
        <taxon>Microbacterium</taxon>
    </lineage>
</organism>